<evidence type="ECO:0000256" key="1">
    <source>
        <dbReference type="SAM" id="MobiDB-lite"/>
    </source>
</evidence>
<sequence>MRKEEPDLEDEALKAELASLAALRAQREKEAPSAPRSERATPRATPKATPRAEIRITGATADALLSRAEQAENTVDREIEEMDRELQRQVAEFRKQQRRDSETSQTPCEDSAEPAPCPPSFTDVHESAELRELKDLAAKMEEAFPEGEGAAPSPPTVVDGEAQQVPDAELEDTEVTEFKSLLDQLDLRLRALQSKEVLKLPLDEAPASLVPKGVVDTLEGLRSQNRYLREQLGSERRKGKLGLDHKLLQK</sequence>
<feature type="region of interest" description="Disordered" evidence="1">
    <location>
        <begin position="21"/>
        <end position="123"/>
    </location>
</feature>
<feature type="compositionally biased region" description="Basic and acidic residues" evidence="1">
    <location>
        <begin position="84"/>
        <end position="102"/>
    </location>
</feature>
<evidence type="ECO:0000313" key="3">
    <source>
        <dbReference type="Proteomes" id="UP000604046"/>
    </source>
</evidence>
<dbReference type="EMBL" id="CAJNDS010000903">
    <property type="protein sequence ID" value="CAE7240211.1"/>
    <property type="molecule type" value="Genomic_DNA"/>
</dbReference>
<keyword evidence="3" id="KW-1185">Reference proteome</keyword>
<evidence type="ECO:0000313" key="2">
    <source>
        <dbReference type="EMBL" id="CAE7240211.1"/>
    </source>
</evidence>
<protein>
    <submittedName>
        <fullName evidence="2">HERC1 protein</fullName>
    </submittedName>
</protein>
<dbReference type="Proteomes" id="UP000604046">
    <property type="component" value="Unassembled WGS sequence"/>
</dbReference>
<accession>A0A812L210</accession>
<gene>
    <name evidence="2" type="primary">HERC1</name>
    <name evidence="2" type="ORF">SNAT2548_LOCUS10737</name>
</gene>
<dbReference type="AlphaFoldDB" id="A0A812L210"/>
<comment type="caution">
    <text evidence="2">The sequence shown here is derived from an EMBL/GenBank/DDBJ whole genome shotgun (WGS) entry which is preliminary data.</text>
</comment>
<dbReference type="OrthoDB" id="10479432at2759"/>
<name>A0A812L210_9DINO</name>
<reference evidence="2" key="1">
    <citation type="submission" date="2021-02" db="EMBL/GenBank/DDBJ databases">
        <authorList>
            <person name="Dougan E. K."/>
            <person name="Rhodes N."/>
            <person name="Thang M."/>
            <person name="Chan C."/>
        </authorList>
    </citation>
    <scope>NUCLEOTIDE SEQUENCE</scope>
</reference>
<proteinExistence type="predicted"/>
<organism evidence="2 3">
    <name type="scientific">Symbiodinium natans</name>
    <dbReference type="NCBI Taxonomy" id="878477"/>
    <lineage>
        <taxon>Eukaryota</taxon>
        <taxon>Sar</taxon>
        <taxon>Alveolata</taxon>
        <taxon>Dinophyceae</taxon>
        <taxon>Suessiales</taxon>
        <taxon>Symbiodiniaceae</taxon>
        <taxon>Symbiodinium</taxon>
    </lineage>
</organism>
<feature type="compositionally biased region" description="Basic and acidic residues" evidence="1">
    <location>
        <begin position="25"/>
        <end position="41"/>
    </location>
</feature>